<feature type="active site" description="Nucleophile" evidence="4">
    <location>
        <position position="38"/>
    </location>
</feature>
<dbReference type="InterPro" id="IPR016035">
    <property type="entry name" value="Acyl_Trfase/lysoPLipase"/>
</dbReference>
<dbReference type="RefSeq" id="WP_118596084.1">
    <property type="nucleotide sequence ID" value="NZ_JBBMFC010000003.1"/>
</dbReference>
<dbReference type="EMBL" id="JBBMFC010000003">
    <property type="protein sequence ID" value="MEQ2577687.1"/>
    <property type="molecule type" value="Genomic_DNA"/>
</dbReference>
<evidence type="ECO:0000313" key="6">
    <source>
        <dbReference type="EMBL" id="MEQ2577687.1"/>
    </source>
</evidence>
<dbReference type="InterPro" id="IPR045943">
    <property type="entry name" value="DUF6363"/>
</dbReference>
<dbReference type="CDD" id="cd07208">
    <property type="entry name" value="Pat_hypo_Ecoli_yjju_like"/>
    <property type="match status" value="1"/>
</dbReference>
<protein>
    <submittedName>
        <fullName evidence="6">Patatin family protein</fullName>
    </submittedName>
</protein>
<organism evidence="6 7">
    <name type="scientific">Hominiventricola aquisgranensis</name>
    <dbReference type="NCBI Taxonomy" id="3133164"/>
    <lineage>
        <taxon>Bacteria</taxon>
        <taxon>Bacillati</taxon>
        <taxon>Bacillota</taxon>
        <taxon>Clostridia</taxon>
        <taxon>Lachnospirales</taxon>
        <taxon>Lachnospiraceae</taxon>
        <taxon>Hominiventricola</taxon>
    </lineage>
</organism>
<comment type="caution">
    <text evidence="4">Lacks conserved residue(s) required for the propagation of feature annotation.</text>
</comment>
<feature type="short sequence motif" description="GXSXG" evidence="4">
    <location>
        <begin position="36"/>
        <end position="40"/>
    </location>
</feature>
<dbReference type="InterPro" id="IPR002641">
    <property type="entry name" value="PNPLA_dom"/>
</dbReference>
<accession>A0ABV1HXN6</accession>
<dbReference type="Gene3D" id="3.40.1090.10">
    <property type="entry name" value="Cytosolic phospholipase A2 catalytic domain"/>
    <property type="match status" value="2"/>
</dbReference>
<evidence type="ECO:0000256" key="2">
    <source>
        <dbReference type="ARBA" id="ARBA00022963"/>
    </source>
</evidence>
<feature type="short sequence motif" description="DGA/G" evidence="4">
    <location>
        <begin position="157"/>
        <end position="159"/>
    </location>
</feature>
<evidence type="ECO:0000313" key="7">
    <source>
        <dbReference type="Proteomes" id="UP001470288"/>
    </source>
</evidence>
<name>A0ABV1HXN6_9FIRM</name>
<sequence length="277" mass="31310">MKKGLVLEGGAMRGIYTAGVLDAFLEQNITVDGVIGVSAGAVHGCSYVSGQHGRSIRYYLKYMKNPRFMSFRSLLKTGNLVETEFSYHELPDRLDVFDRKAFAESPMDFYVGCTNVETGKPEYILLDTMDEIDYMRASASMPMVSQIVEVGGMKLLDGGVADSVPIRAFQQMGYEKNIVVLTRPAGYRKKKSSIGPAKWIYRKYPAFVKAMEERYKVYNETMDQIEEMEKSGEIFVIRPSRDPQIGRMEKNPEKVKAVYDLGYKDACAQMEALKAWL</sequence>
<evidence type="ECO:0000256" key="3">
    <source>
        <dbReference type="ARBA" id="ARBA00023098"/>
    </source>
</evidence>
<keyword evidence="7" id="KW-1185">Reference proteome</keyword>
<dbReference type="Proteomes" id="UP001470288">
    <property type="component" value="Unassembled WGS sequence"/>
</dbReference>
<evidence type="ECO:0000256" key="1">
    <source>
        <dbReference type="ARBA" id="ARBA00022801"/>
    </source>
</evidence>
<dbReference type="PROSITE" id="PS51635">
    <property type="entry name" value="PNPLA"/>
    <property type="match status" value="1"/>
</dbReference>
<dbReference type="PANTHER" id="PTHR14226:SF25">
    <property type="entry name" value="PHOSPHOESTERASE"/>
    <property type="match status" value="1"/>
</dbReference>
<proteinExistence type="predicted"/>
<keyword evidence="2 4" id="KW-0442">Lipid degradation</keyword>
<feature type="active site" description="Proton acceptor" evidence="4">
    <location>
        <position position="157"/>
    </location>
</feature>
<dbReference type="InterPro" id="IPR037483">
    <property type="entry name" value="YjjU-like"/>
</dbReference>
<feature type="domain" description="PNPLA" evidence="5">
    <location>
        <begin position="5"/>
        <end position="170"/>
    </location>
</feature>
<evidence type="ECO:0000259" key="5">
    <source>
        <dbReference type="PROSITE" id="PS51635"/>
    </source>
</evidence>
<keyword evidence="1 4" id="KW-0378">Hydrolase</keyword>
<gene>
    <name evidence="6" type="ORF">WMO62_02370</name>
</gene>
<dbReference type="Pfam" id="PF19890">
    <property type="entry name" value="DUF6363"/>
    <property type="match status" value="1"/>
</dbReference>
<comment type="caution">
    <text evidence="6">The sequence shown here is derived from an EMBL/GenBank/DDBJ whole genome shotgun (WGS) entry which is preliminary data.</text>
</comment>
<reference evidence="6 7" key="1">
    <citation type="submission" date="2024-03" db="EMBL/GenBank/DDBJ databases">
        <title>Human intestinal bacterial collection.</title>
        <authorList>
            <person name="Pauvert C."/>
            <person name="Hitch T.C.A."/>
            <person name="Clavel T."/>
        </authorList>
    </citation>
    <scope>NUCLEOTIDE SEQUENCE [LARGE SCALE GENOMIC DNA]</scope>
    <source>
        <strain evidence="6 7">CLA-AA-H78B</strain>
    </source>
</reference>
<dbReference type="SUPFAM" id="SSF52151">
    <property type="entry name" value="FabD/lysophospholipase-like"/>
    <property type="match status" value="1"/>
</dbReference>
<keyword evidence="3 4" id="KW-0443">Lipid metabolism</keyword>
<dbReference type="Pfam" id="PF01734">
    <property type="entry name" value="Patatin"/>
    <property type="match status" value="1"/>
</dbReference>
<evidence type="ECO:0000256" key="4">
    <source>
        <dbReference type="PROSITE-ProRule" id="PRU01161"/>
    </source>
</evidence>
<dbReference type="InterPro" id="IPR050301">
    <property type="entry name" value="NTE"/>
</dbReference>
<dbReference type="PANTHER" id="PTHR14226">
    <property type="entry name" value="NEUROPATHY TARGET ESTERASE/SWISS CHEESE D.MELANOGASTER"/>
    <property type="match status" value="1"/>
</dbReference>